<feature type="region of interest" description="Disordered" evidence="1">
    <location>
        <begin position="1"/>
        <end position="26"/>
    </location>
</feature>
<accession>A0A6N7YUL2</accession>
<evidence type="ECO:0000256" key="1">
    <source>
        <dbReference type="SAM" id="MobiDB-lite"/>
    </source>
</evidence>
<evidence type="ECO:0000313" key="2">
    <source>
        <dbReference type="EMBL" id="MTD56757.1"/>
    </source>
</evidence>
<evidence type="ECO:0000313" key="3">
    <source>
        <dbReference type="Proteomes" id="UP000440096"/>
    </source>
</evidence>
<dbReference type="Proteomes" id="UP000440096">
    <property type="component" value="Unassembled WGS sequence"/>
</dbReference>
<proteinExistence type="predicted"/>
<gene>
    <name evidence="2" type="ORF">GKO32_22700</name>
</gene>
<name>A0A6N7YUL2_9PSEU</name>
<reference evidence="2 3" key="1">
    <citation type="submission" date="2019-11" db="EMBL/GenBank/DDBJ databases">
        <title>Draft genome of Amycolatopsis RM579.</title>
        <authorList>
            <person name="Duangmal K."/>
            <person name="Mingma R."/>
        </authorList>
    </citation>
    <scope>NUCLEOTIDE SEQUENCE [LARGE SCALE GENOMIC DNA]</scope>
    <source>
        <strain evidence="2 3">RM579</strain>
    </source>
</reference>
<organism evidence="2 3">
    <name type="scientific">Amycolatopsis pithecellobii</name>
    <dbReference type="NCBI Taxonomy" id="664692"/>
    <lineage>
        <taxon>Bacteria</taxon>
        <taxon>Bacillati</taxon>
        <taxon>Actinomycetota</taxon>
        <taxon>Actinomycetes</taxon>
        <taxon>Pseudonocardiales</taxon>
        <taxon>Pseudonocardiaceae</taxon>
        <taxon>Amycolatopsis</taxon>
    </lineage>
</organism>
<keyword evidence="3" id="KW-1185">Reference proteome</keyword>
<sequence length="324" mass="34338">MVTSSTGPKAVTKEARSVGAQETSRRSVLLLSLLGLAAACGRTDAAPAAPPPAPPPPPEPSPSTTSVTPPPEPPTPTLRVGFCGGPNAPALGRMTGNLTAAGEQLRQQLSAYPEAGPVVELIATRVHATPGPDGLYRSRESDSTVESYLAEARRLGGPLLLNIQPGHADFPTEVRAYEHWLTEPDVGIALDPEWAVDPGVVPGKKYGHVEGAVLDQVSSYLAGLVQQHGLPPKMLVYHQVAASVVRNEADLRPRDGVVPIKVVDGIGAPESKLATWNLVMKGKPDHVQAGFKLFYDEDTRNGSRLMTPAEVMTLQPKPVYVVYE</sequence>
<comment type="caution">
    <text evidence="2">The sequence shown here is derived from an EMBL/GenBank/DDBJ whole genome shotgun (WGS) entry which is preliminary data.</text>
</comment>
<feature type="region of interest" description="Disordered" evidence="1">
    <location>
        <begin position="43"/>
        <end position="88"/>
    </location>
</feature>
<dbReference type="EMBL" id="WMBA01000038">
    <property type="protein sequence ID" value="MTD56757.1"/>
    <property type="molecule type" value="Genomic_DNA"/>
</dbReference>
<protein>
    <recommendedName>
        <fullName evidence="4">Lipoprotein</fullName>
    </recommendedName>
</protein>
<feature type="compositionally biased region" description="Pro residues" evidence="1">
    <location>
        <begin position="48"/>
        <end position="61"/>
    </location>
</feature>
<dbReference type="AlphaFoldDB" id="A0A6N7YUL2"/>
<evidence type="ECO:0008006" key="4">
    <source>
        <dbReference type="Google" id="ProtNLM"/>
    </source>
</evidence>